<dbReference type="InterPro" id="IPR054252">
    <property type="entry name" value="Pam3_gp18"/>
</dbReference>
<evidence type="ECO:0000313" key="3">
    <source>
        <dbReference type="Proteomes" id="UP000214610"/>
    </source>
</evidence>
<evidence type="ECO:0000259" key="1">
    <source>
        <dbReference type="Pfam" id="PF22479"/>
    </source>
</evidence>
<reference evidence="3" key="1">
    <citation type="submission" date="2017-05" db="EMBL/GenBank/DDBJ databases">
        <title>Improved OligoMM genomes.</title>
        <authorList>
            <person name="Garzetti D."/>
        </authorList>
    </citation>
    <scope>NUCLEOTIDE SEQUENCE [LARGE SCALE GENOMIC DNA]</scope>
    <source>
        <strain evidence="3">YL45</strain>
    </source>
</reference>
<comment type="caution">
    <text evidence="2">The sequence shown here is derived from an EMBL/GenBank/DDBJ whole genome shotgun (WGS) entry which is preliminary data.</text>
</comment>
<dbReference type="Proteomes" id="UP000214610">
    <property type="component" value="Unassembled WGS sequence"/>
</dbReference>
<evidence type="ECO:0000313" key="2">
    <source>
        <dbReference type="EMBL" id="OXE51341.1"/>
    </source>
</evidence>
<keyword evidence="3" id="KW-1185">Reference proteome</keyword>
<dbReference type="EMBL" id="NHMP01000001">
    <property type="protein sequence ID" value="OXE51341.1"/>
    <property type="molecule type" value="Genomic_DNA"/>
</dbReference>
<proteinExistence type="predicted"/>
<feature type="domain" description="Cyanophage baseplate Pam3 plug gp18" evidence="1">
    <location>
        <begin position="1"/>
        <end position="95"/>
    </location>
</feature>
<protein>
    <recommendedName>
        <fullName evidence="1">Cyanophage baseplate Pam3 plug gp18 domain-containing protein</fullName>
    </recommendedName>
</protein>
<dbReference type="Pfam" id="PF22479">
    <property type="entry name" value="Pam3_gp18"/>
    <property type="match status" value="1"/>
</dbReference>
<dbReference type="AlphaFoldDB" id="A0A227KS57"/>
<organism evidence="2 3">
    <name type="scientific">Turicimonas muris</name>
    <dbReference type="NCBI Taxonomy" id="1796652"/>
    <lineage>
        <taxon>Bacteria</taxon>
        <taxon>Pseudomonadati</taxon>
        <taxon>Pseudomonadota</taxon>
        <taxon>Betaproteobacteria</taxon>
        <taxon>Burkholderiales</taxon>
        <taxon>Sutterellaceae</taxon>
        <taxon>Turicimonas</taxon>
    </lineage>
</organism>
<sequence length="104" mass="12034">MEQIEISPLPWQEFSVVLDSQNCVIQLRQVAESLYCDLTCNEIEIFKGRKVCVGTDINCYPSPNFNGRLYFIDTLGQSDPQYEELNTRWLLLYESTDSEASNEQ</sequence>
<gene>
    <name evidence="2" type="ORF">ADH67_00700</name>
</gene>
<accession>A0A227KS57</accession>
<name>A0A227KS57_9BURK</name>